<name>A0A4Y8ZNA8_9SPHN</name>
<feature type="domain" description="Gp5/Type VI secretion system Vgr protein OB-fold" evidence="1">
    <location>
        <begin position="10"/>
        <end position="87"/>
    </location>
</feature>
<dbReference type="RefSeq" id="WP_135089526.1">
    <property type="nucleotide sequence ID" value="NZ_SPDV01000045.1"/>
</dbReference>
<dbReference type="SUPFAM" id="SSF69255">
    <property type="entry name" value="gp5 N-terminal domain-like"/>
    <property type="match status" value="1"/>
</dbReference>
<dbReference type="AlphaFoldDB" id="A0A4Y8ZNA8"/>
<dbReference type="Proteomes" id="UP000298213">
    <property type="component" value="Unassembled WGS sequence"/>
</dbReference>
<dbReference type="Pfam" id="PF04717">
    <property type="entry name" value="Phage_base_V"/>
    <property type="match status" value="1"/>
</dbReference>
<keyword evidence="3" id="KW-1185">Reference proteome</keyword>
<proteinExistence type="predicted"/>
<sequence length="175" mass="18232">MTEGRYFGKYRATVSLNVDPERRGRIQMMVPDVLGPTPSSWAENCAPLSGPTGPPMGIHIVPPVGAAVWAEFEQGDLNYPIWSGCRWSSASDLPPDASLGLPVAPNIVLQTLSQHCVIIGDAPPTPATGGIILRSASKAMIVVNDSGIYITNGKGASITLVGPSVTVNNGALVVT</sequence>
<dbReference type="OrthoDB" id="9762420at2"/>
<evidence type="ECO:0000313" key="2">
    <source>
        <dbReference type="EMBL" id="TFI56937.1"/>
    </source>
</evidence>
<reference evidence="2 3" key="1">
    <citation type="submission" date="2019-03" db="EMBL/GenBank/DDBJ databases">
        <title>Genome sequence of Sphingomonas sp. 17J27-24.</title>
        <authorList>
            <person name="Kim M."/>
            <person name="Maeng S."/>
            <person name="Sathiyaraj S."/>
        </authorList>
    </citation>
    <scope>NUCLEOTIDE SEQUENCE [LARGE SCALE GENOMIC DNA]</scope>
    <source>
        <strain evidence="2 3">17J27-24</strain>
    </source>
</reference>
<dbReference type="InterPro" id="IPR037026">
    <property type="entry name" value="Vgr_OB-fold_dom_sf"/>
</dbReference>
<gene>
    <name evidence="2" type="ORF">E2493_17580</name>
</gene>
<organism evidence="2 3">
    <name type="scientific">Sphingomonas parva</name>
    <dbReference type="NCBI Taxonomy" id="2555898"/>
    <lineage>
        <taxon>Bacteria</taxon>
        <taxon>Pseudomonadati</taxon>
        <taxon>Pseudomonadota</taxon>
        <taxon>Alphaproteobacteria</taxon>
        <taxon>Sphingomonadales</taxon>
        <taxon>Sphingomonadaceae</taxon>
        <taxon>Sphingomonas</taxon>
    </lineage>
</organism>
<evidence type="ECO:0000313" key="3">
    <source>
        <dbReference type="Proteomes" id="UP000298213"/>
    </source>
</evidence>
<dbReference type="EMBL" id="SPDV01000045">
    <property type="protein sequence ID" value="TFI56937.1"/>
    <property type="molecule type" value="Genomic_DNA"/>
</dbReference>
<accession>A0A4Y8ZNA8</accession>
<dbReference type="Gene3D" id="2.40.50.230">
    <property type="entry name" value="Gp5 N-terminal domain"/>
    <property type="match status" value="1"/>
</dbReference>
<protein>
    <submittedName>
        <fullName evidence="2">Baseplate assembly protein</fullName>
    </submittedName>
</protein>
<dbReference type="InterPro" id="IPR006531">
    <property type="entry name" value="Gp5/Vgr_OB"/>
</dbReference>
<evidence type="ECO:0000259" key="1">
    <source>
        <dbReference type="Pfam" id="PF04717"/>
    </source>
</evidence>
<comment type="caution">
    <text evidence="2">The sequence shown here is derived from an EMBL/GenBank/DDBJ whole genome shotgun (WGS) entry which is preliminary data.</text>
</comment>